<evidence type="ECO:0000313" key="10">
    <source>
        <dbReference type="EMBL" id="TRX99815.1"/>
    </source>
</evidence>
<comment type="subcellular location">
    <subcellularLocation>
        <location evidence="1">Membrane</location>
        <topology evidence="1">Multi-pass membrane protein</topology>
    </subcellularLocation>
</comment>
<dbReference type="Gene3D" id="1.20.1510.10">
    <property type="entry name" value="Cation efflux protein transmembrane domain"/>
    <property type="match status" value="1"/>
</dbReference>
<dbReference type="InterPro" id="IPR027470">
    <property type="entry name" value="Cation_efflux_CTD"/>
</dbReference>
<dbReference type="PANTHER" id="PTHR43840">
    <property type="entry name" value="MITOCHONDRIAL METAL TRANSPORTER 1-RELATED"/>
    <property type="match status" value="1"/>
</dbReference>
<evidence type="ECO:0000256" key="2">
    <source>
        <dbReference type="ARBA" id="ARBA00008114"/>
    </source>
</evidence>
<evidence type="ECO:0000256" key="6">
    <source>
        <dbReference type="ARBA" id="ARBA00023136"/>
    </source>
</evidence>
<dbReference type="SUPFAM" id="SSF161111">
    <property type="entry name" value="Cation efflux protein transmembrane domain-like"/>
    <property type="match status" value="1"/>
</dbReference>
<keyword evidence="4 7" id="KW-0812">Transmembrane</keyword>
<evidence type="ECO:0000256" key="5">
    <source>
        <dbReference type="ARBA" id="ARBA00022989"/>
    </source>
</evidence>
<feature type="transmembrane region" description="Helical" evidence="7">
    <location>
        <begin position="9"/>
        <end position="30"/>
    </location>
</feature>
<feature type="transmembrane region" description="Helical" evidence="7">
    <location>
        <begin position="78"/>
        <end position="97"/>
    </location>
</feature>
<protein>
    <submittedName>
        <fullName evidence="10">Cation transporter</fullName>
    </submittedName>
</protein>
<evidence type="ECO:0000256" key="3">
    <source>
        <dbReference type="ARBA" id="ARBA00022448"/>
    </source>
</evidence>
<dbReference type="SUPFAM" id="SSF160240">
    <property type="entry name" value="Cation efflux protein cytoplasmic domain-like"/>
    <property type="match status" value="1"/>
</dbReference>
<dbReference type="InterPro" id="IPR027469">
    <property type="entry name" value="Cation_efflux_TMD_sf"/>
</dbReference>
<evidence type="ECO:0000259" key="8">
    <source>
        <dbReference type="Pfam" id="PF01545"/>
    </source>
</evidence>
<dbReference type="PANTHER" id="PTHR43840:SF15">
    <property type="entry name" value="MITOCHONDRIAL METAL TRANSPORTER 1-RELATED"/>
    <property type="match status" value="1"/>
</dbReference>
<feature type="transmembrane region" description="Helical" evidence="7">
    <location>
        <begin position="186"/>
        <end position="208"/>
    </location>
</feature>
<evidence type="ECO:0000256" key="4">
    <source>
        <dbReference type="ARBA" id="ARBA00022692"/>
    </source>
</evidence>
<dbReference type="EMBL" id="VKID01000001">
    <property type="protein sequence ID" value="TRX99815.1"/>
    <property type="molecule type" value="Genomic_DNA"/>
</dbReference>
<proteinExistence type="inferred from homology"/>
<evidence type="ECO:0000256" key="7">
    <source>
        <dbReference type="SAM" id="Phobius"/>
    </source>
</evidence>
<dbReference type="GO" id="GO:0016020">
    <property type="term" value="C:membrane"/>
    <property type="evidence" value="ECO:0007669"/>
    <property type="project" value="UniProtKB-SubCell"/>
</dbReference>
<dbReference type="InterPro" id="IPR002524">
    <property type="entry name" value="Cation_efflux"/>
</dbReference>
<feature type="domain" description="Cation efflux protein cytoplasmic" evidence="9">
    <location>
        <begin position="212"/>
        <end position="288"/>
    </location>
</feature>
<dbReference type="InterPro" id="IPR058533">
    <property type="entry name" value="Cation_efflux_TM"/>
</dbReference>
<dbReference type="AlphaFoldDB" id="A0A553IHZ5"/>
<feature type="transmembrane region" description="Helical" evidence="7">
    <location>
        <begin position="157"/>
        <end position="180"/>
    </location>
</feature>
<dbReference type="GeneID" id="41338900"/>
<dbReference type="Pfam" id="PF16916">
    <property type="entry name" value="ZT_dimer"/>
    <property type="match status" value="1"/>
</dbReference>
<reference evidence="10 11" key="1">
    <citation type="submission" date="2019-07" db="EMBL/GenBank/DDBJ databases">
        <title>Genome sequence of Acholeplasma laidlawii strain with increased resistance to erythromycin.</title>
        <authorList>
            <person name="Medvedeva E.S."/>
            <person name="Baranova N.B."/>
            <person name="Siniagina M.N."/>
            <person name="Mouzykantov A."/>
            <person name="Chernova O.A."/>
            <person name="Chernov V.M."/>
        </authorList>
    </citation>
    <scope>NUCLEOTIDE SEQUENCE [LARGE SCALE GENOMIC DNA]</scope>
    <source>
        <strain evidence="10 11">PG8REry</strain>
    </source>
</reference>
<feature type="transmembrane region" description="Helical" evidence="7">
    <location>
        <begin position="36"/>
        <end position="57"/>
    </location>
</feature>
<keyword evidence="6 7" id="KW-0472">Membrane</keyword>
<evidence type="ECO:0000313" key="11">
    <source>
        <dbReference type="Proteomes" id="UP000315938"/>
    </source>
</evidence>
<dbReference type="RefSeq" id="WP_012242686.1">
    <property type="nucleotide sequence ID" value="NZ_JACAOE010000001.1"/>
</dbReference>
<feature type="domain" description="Cation efflux protein transmembrane" evidence="8">
    <location>
        <begin position="10"/>
        <end position="207"/>
    </location>
</feature>
<keyword evidence="3" id="KW-0813">Transport</keyword>
<organism evidence="10 11">
    <name type="scientific">Acholeplasma laidlawii</name>
    <dbReference type="NCBI Taxonomy" id="2148"/>
    <lineage>
        <taxon>Bacteria</taxon>
        <taxon>Bacillati</taxon>
        <taxon>Mycoplasmatota</taxon>
        <taxon>Mollicutes</taxon>
        <taxon>Acholeplasmatales</taxon>
        <taxon>Acholeplasmataceae</taxon>
        <taxon>Acholeplasma</taxon>
    </lineage>
</organism>
<comment type="caution">
    <text evidence="10">The sequence shown here is derived from an EMBL/GenBank/DDBJ whole genome shotgun (WGS) entry which is preliminary data.</text>
</comment>
<gene>
    <name evidence="10" type="ORF">FNV44_01905</name>
</gene>
<dbReference type="InterPro" id="IPR036837">
    <property type="entry name" value="Cation_efflux_CTD_sf"/>
</dbReference>
<dbReference type="Pfam" id="PF01545">
    <property type="entry name" value="Cation_efflux"/>
    <property type="match status" value="1"/>
</dbReference>
<evidence type="ECO:0000259" key="9">
    <source>
        <dbReference type="Pfam" id="PF16916"/>
    </source>
</evidence>
<evidence type="ECO:0000256" key="1">
    <source>
        <dbReference type="ARBA" id="ARBA00004141"/>
    </source>
</evidence>
<comment type="similarity">
    <text evidence="2">Belongs to the cation diffusion facilitator (CDF) transporter (TC 2.A.4) family.</text>
</comment>
<dbReference type="Gene3D" id="3.30.70.1350">
    <property type="entry name" value="Cation efflux protein, cytoplasmic domain"/>
    <property type="match status" value="1"/>
</dbReference>
<feature type="transmembrane region" description="Helical" evidence="7">
    <location>
        <begin position="117"/>
        <end position="136"/>
    </location>
</feature>
<keyword evidence="5 7" id="KW-1133">Transmembrane helix</keyword>
<dbReference type="NCBIfam" id="TIGR01297">
    <property type="entry name" value="CDF"/>
    <property type="match status" value="1"/>
</dbReference>
<sequence length="297" mass="33457">MRINILRRVVLISLVGNIVLTLIKLIFGYLGSSESLFSDGVNSFVDIFISLMLLVVIRVTAKEPDENHPYGHEKFEGILYLFLSLFIMALASILGYSSIRSLITTINNPTLIAQPEFITVIASMISLVIKIGLFILNYKTAKKYQSVVLYGDSKNHMFDIFSTTISLISITFALVGFIYFEPVASILISIFIFYSGFKMILEAISFLVDEAPDHDTIKSIKKSILVCQGVLRVDDLKVRKHMSQFYVDVEISVDNKLSLEAAHKIAEDVHHYIEANYDVIHCMVHVNPLVKHIKTTS</sequence>
<dbReference type="Proteomes" id="UP000315938">
    <property type="component" value="Unassembled WGS sequence"/>
</dbReference>
<accession>A0A553IHZ5</accession>
<dbReference type="OMA" id="DVMIHIN"/>
<dbReference type="GO" id="GO:0008324">
    <property type="term" value="F:monoatomic cation transmembrane transporter activity"/>
    <property type="evidence" value="ECO:0007669"/>
    <property type="project" value="InterPro"/>
</dbReference>
<dbReference type="InterPro" id="IPR050291">
    <property type="entry name" value="CDF_Transporter"/>
</dbReference>
<name>A0A553IHZ5_ACHLA</name>